<protein>
    <recommendedName>
        <fullName evidence="8">AAA+ ATPase domain-containing protein</fullName>
    </recommendedName>
</protein>
<dbReference type="PANTHER" id="PTHR33463">
    <property type="entry name" value="NB-ARC DOMAIN-CONTAINING PROTEIN-RELATED"/>
    <property type="match status" value="1"/>
</dbReference>
<dbReference type="SUPFAM" id="SSF52058">
    <property type="entry name" value="L domain-like"/>
    <property type="match status" value="1"/>
</dbReference>
<evidence type="ECO:0000256" key="7">
    <source>
        <dbReference type="SAM" id="MobiDB-lite"/>
    </source>
</evidence>
<evidence type="ECO:0000256" key="5">
    <source>
        <dbReference type="ARBA" id="ARBA00022821"/>
    </source>
</evidence>
<feature type="compositionally biased region" description="Basic and acidic residues" evidence="7">
    <location>
        <begin position="1201"/>
        <end position="1216"/>
    </location>
</feature>
<accession>A0A7N2M2P0</accession>
<keyword evidence="3" id="KW-0677">Repeat</keyword>
<dbReference type="InterPro" id="IPR002182">
    <property type="entry name" value="NB-ARC"/>
</dbReference>
<evidence type="ECO:0000256" key="4">
    <source>
        <dbReference type="ARBA" id="ARBA00022741"/>
    </source>
</evidence>
<dbReference type="Pfam" id="PF23247">
    <property type="entry name" value="LRR_RPS2"/>
    <property type="match status" value="3"/>
</dbReference>
<dbReference type="InterPro" id="IPR003593">
    <property type="entry name" value="AAA+_ATPase"/>
</dbReference>
<feature type="compositionally biased region" description="Polar residues" evidence="7">
    <location>
        <begin position="1189"/>
        <end position="1200"/>
    </location>
</feature>
<evidence type="ECO:0000256" key="6">
    <source>
        <dbReference type="ARBA" id="ARBA00022840"/>
    </source>
</evidence>
<dbReference type="InterPro" id="IPR057135">
    <property type="entry name" value="At4g27190-like_LRR"/>
</dbReference>
<sequence>MDVVSVIVTTGKYFVDPIKKHCGYLFHYNSNIKNLEDRIGNLHAKIDGVHLKIEAAKRNGQVILPVVERWVEKARNIFDEDAEANKKGLDGWCPRYSLSRKAKKKTLEIDVLLNDGQFSEVSSPPPPLGIGSSSIKGIMDFESRTKMRKEVLEALRADKVNMTAICGMGGIGKTTMAKEVAKRAKDDKLFDEVVMVVVSQNQDLRNIQVHIAEMLGLQLVEENPLVRAERLNNRLSMDSKSVLVILDDVWDALDLEAVGIPYGGQHNRCKILLTSRSEEACTQMKTQKIFLIKVLSEEEAWNLFREMAGNCIDTPGLHPIAKEVAKECGGLPVAIVTVGRALENKSEFEWSAALQQLKNAIPKNISGLDSKVYSSIELSYSYLKSDEAKSCFLLCCLFPEDYDILIEDLVRYGVGQRLFAKIDTVAEARNRVHAMVKNLKRSFLLLGSEKGEEHVKMHDVVRDVAISIAENKGFLVRCKEIMEEWPEKDSCERYTAISLVTKELKRHPDGLECPKLELLQLVCKTLPLNLFKGMKGLKVLSLFGTSFPSLPQSINVLQNLRTLQFVNCELTDVSAIGALTKLEILSFSASKIRKLPGEIGNLNYLKLLDLTGCSDLEGIPAGLLSSLSHLEELFMIGVPLKIWEPMEGNKEEEEEEVNTSLAELMSLSHHLMALKINIPNIKVLPKDLAFKYGTIKFQIVASAYKQERWGNFREYLFKNLLGIAGYDVSDITKSRTLLQLLKKSEILMLGNIKDLKNIVYELDKEGFQCLKVLEVRWNNVEYVMDATSDQNPHAAFPTLESLKLMDLPNLKEIYHLQFPERSFSGIHSQLACFGKLRSISLYSCKCLKIVFSLSIARCLVQLQELDIRLCNDMEECFHMEGEDEKELDMIMFPQLTSIHLGYLPILIGFCTGVGPIELVQPSLNREAGRIGTNEVTNLEKLKMTDIQQHTGPFPESTPIISHKLFSSNTILWALNLENLKLNKADSLEVVFDLEGLKANKDHQRIAVLAQLKTLEVKNLFELTYVWKNVPLGIQGFQKLTSIEVSNCHRLRYLFPTSIAKLLVELQSIKIEGCDAIENIVQRDGEEEATDIILFPKVSSLILRELPNMMSFCIKAYSFEWPSIEEIYLDCCPKLKTIGSEIQSPRKSKKINRELDSRPNEHELGSPGFHWRCLECVPRHKNYGLMAVSDQGTTNKSQRSYSVKEKGTLSKPNDPKFGDSNNPSEIWSLFPSHIIECLKNLESIELVNVPSPEVIFQLEELNVEESLMAPVLDQLRNLILYELDNLMHIWKKGPERITGFGNMRFLNVDKCNSLTYLFSPSIAKLLVMLEEIRVTHCGKIEEILARVREEEEDKDVLFHKVNLILLSDLPNLKCFCNEANALEWPTLKKIIVEGCPSLSTFIPSNLNTPKLEGVYERRTCHWKGELNSTIEHIYKGKEKQANPRETISYRTSRYGRNISFQRPNQYR</sequence>
<keyword evidence="6" id="KW-0067">ATP-binding</keyword>
<keyword evidence="2" id="KW-0433">Leucine-rich repeat</keyword>
<evidence type="ECO:0000256" key="1">
    <source>
        <dbReference type="ARBA" id="ARBA00008894"/>
    </source>
</evidence>
<dbReference type="EnsemblPlants" id="QL07p010720:mrna">
    <property type="protein sequence ID" value="QL07p010720:mrna"/>
    <property type="gene ID" value="QL07p010720"/>
</dbReference>
<evidence type="ECO:0000256" key="2">
    <source>
        <dbReference type="ARBA" id="ARBA00022614"/>
    </source>
</evidence>
<dbReference type="InterPro" id="IPR050905">
    <property type="entry name" value="Plant_NBS-LRR"/>
</dbReference>
<dbReference type="SUPFAM" id="SSF52047">
    <property type="entry name" value="RNI-like"/>
    <property type="match status" value="1"/>
</dbReference>
<dbReference type="Gene3D" id="1.10.10.10">
    <property type="entry name" value="Winged helix-like DNA-binding domain superfamily/Winged helix DNA-binding domain"/>
    <property type="match status" value="1"/>
</dbReference>
<dbReference type="Gramene" id="QL07p010720:mrna">
    <property type="protein sequence ID" value="QL07p010720:mrna"/>
    <property type="gene ID" value="QL07p010720"/>
</dbReference>
<evidence type="ECO:0000259" key="8">
    <source>
        <dbReference type="SMART" id="SM00382"/>
    </source>
</evidence>
<dbReference type="Gene3D" id="3.40.50.300">
    <property type="entry name" value="P-loop containing nucleotide triphosphate hydrolases"/>
    <property type="match status" value="1"/>
</dbReference>
<organism evidence="9 10">
    <name type="scientific">Quercus lobata</name>
    <name type="common">Valley oak</name>
    <dbReference type="NCBI Taxonomy" id="97700"/>
    <lineage>
        <taxon>Eukaryota</taxon>
        <taxon>Viridiplantae</taxon>
        <taxon>Streptophyta</taxon>
        <taxon>Embryophyta</taxon>
        <taxon>Tracheophyta</taxon>
        <taxon>Spermatophyta</taxon>
        <taxon>Magnoliopsida</taxon>
        <taxon>eudicotyledons</taxon>
        <taxon>Gunneridae</taxon>
        <taxon>Pentapetalae</taxon>
        <taxon>rosids</taxon>
        <taxon>fabids</taxon>
        <taxon>Fagales</taxon>
        <taxon>Fagaceae</taxon>
        <taxon>Quercus</taxon>
    </lineage>
</organism>
<dbReference type="PRINTS" id="PR00364">
    <property type="entry name" value="DISEASERSIST"/>
</dbReference>
<reference evidence="9 10" key="1">
    <citation type="journal article" date="2016" name="G3 (Bethesda)">
        <title>First Draft Assembly and Annotation of the Genome of a California Endemic Oak Quercus lobata Nee (Fagaceae).</title>
        <authorList>
            <person name="Sork V.L."/>
            <person name="Fitz-Gibbon S.T."/>
            <person name="Puiu D."/>
            <person name="Crepeau M."/>
            <person name="Gugger P.F."/>
            <person name="Sherman R."/>
            <person name="Stevens K."/>
            <person name="Langley C.H."/>
            <person name="Pellegrini M."/>
            <person name="Salzberg S.L."/>
        </authorList>
    </citation>
    <scope>NUCLEOTIDE SEQUENCE [LARGE SCALE GENOMIC DNA]</scope>
    <source>
        <strain evidence="9 10">cv. SW786</strain>
    </source>
</reference>
<dbReference type="GeneID" id="115951560"/>
<proteinExistence type="inferred from homology"/>
<feature type="domain" description="AAA+ ATPase" evidence="8">
    <location>
        <begin position="159"/>
        <end position="296"/>
    </location>
</feature>
<dbReference type="InterPro" id="IPR042197">
    <property type="entry name" value="Apaf_helical"/>
</dbReference>
<dbReference type="InterPro" id="IPR036388">
    <property type="entry name" value="WH-like_DNA-bd_sf"/>
</dbReference>
<dbReference type="Gene3D" id="3.80.10.10">
    <property type="entry name" value="Ribonuclease Inhibitor"/>
    <property type="match status" value="4"/>
</dbReference>
<dbReference type="Gene3D" id="1.10.8.430">
    <property type="entry name" value="Helical domain of apoptotic protease-activating factors"/>
    <property type="match status" value="1"/>
</dbReference>
<gene>
    <name evidence="9" type="primary">LOC115951560</name>
</gene>
<dbReference type="OrthoDB" id="3794806at2759"/>
<dbReference type="InterPro" id="IPR032675">
    <property type="entry name" value="LRR_dom_sf"/>
</dbReference>
<dbReference type="Proteomes" id="UP000594261">
    <property type="component" value="Chromosome 7"/>
</dbReference>
<dbReference type="FunFam" id="3.40.50.300:FF:001091">
    <property type="entry name" value="Probable disease resistance protein At1g61300"/>
    <property type="match status" value="1"/>
</dbReference>
<reference evidence="9" key="2">
    <citation type="submission" date="2021-01" db="UniProtKB">
        <authorList>
            <consortium name="EnsemblPlants"/>
        </authorList>
    </citation>
    <scope>IDENTIFICATION</scope>
</reference>
<dbReference type="Pfam" id="PF00931">
    <property type="entry name" value="NB-ARC"/>
    <property type="match status" value="1"/>
</dbReference>
<dbReference type="InParanoid" id="A0A7N2M2P0"/>
<dbReference type="RefSeq" id="XP_030924600.1">
    <property type="nucleotide sequence ID" value="XM_031068740.1"/>
</dbReference>
<evidence type="ECO:0000313" key="10">
    <source>
        <dbReference type="Proteomes" id="UP000594261"/>
    </source>
</evidence>
<evidence type="ECO:0000256" key="3">
    <source>
        <dbReference type="ARBA" id="ARBA00022737"/>
    </source>
</evidence>
<dbReference type="PANTHER" id="PTHR33463:SF203">
    <property type="entry name" value="AAA+ ATPASE DOMAIN-CONTAINING PROTEIN"/>
    <property type="match status" value="1"/>
</dbReference>
<keyword evidence="5" id="KW-0611">Plant defense</keyword>
<dbReference type="GO" id="GO:0006952">
    <property type="term" value="P:defense response"/>
    <property type="evidence" value="ECO:0007669"/>
    <property type="project" value="UniProtKB-KW"/>
</dbReference>
<keyword evidence="4" id="KW-0547">Nucleotide-binding</keyword>
<evidence type="ECO:0000313" key="9">
    <source>
        <dbReference type="EnsemblPlants" id="QL07p010720:mrna"/>
    </source>
</evidence>
<dbReference type="OMA" id="YERRTCH"/>
<dbReference type="EMBL" id="LRBV02000007">
    <property type="status" value="NOT_ANNOTATED_CDS"/>
    <property type="molecule type" value="Genomic_DNA"/>
</dbReference>
<name>A0A7N2M2P0_QUELO</name>
<keyword evidence="10" id="KW-1185">Reference proteome</keyword>
<comment type="similarity">
    <text evidence="1">Belongs to the disease resistance NB-LRR family.</text>
</comment>
<dbReference type="InterPro" id="IPR027417">
    <property type="entry name" value="P-loop_NTPase"/>
</dbReference>
<dbReference type="GO" id="GO:0005524">
    <property type="term" value="F:ATP binding"/>
    <property type="evidence" value="ECO:0007669"/>
    <property type="project" value="UniProtKB-KW"/>
</dbReference>
<dbReference type="GO" id="GO:0043531">
    <property type="term" value="F:ADP binding"/>
    <property type="evidence" value="ECO:0007669"/>
    <property type="project" value="InterPro"/>
</dbReference>
<dbReference type="SMART" id="SM00382">
    <property type="entry name" value="AAA"/>
    <property type="match status" value="1"/>
</dbReference>
<feature type="region of interest" description="Disordered" evidence="7">
    <location>
        <begin position="1187"/>
        <end position="1219"/>
    </location>
</feature>
<dbReference type="KEGG" id="qlo:115951560"/>
<dbReference type="SUPFAM" id="SSF52540">
    <property type="entry name" value="P-loop containing nucleoside triphosphate hydrolases"/>
    <property type="match status" value="1"/>
</dbReference>